<comment type="subcellular location">
    <subcellularLocation>
        <location evidence="1">Membrane</location>
        <topology evidence="1">Multi-pass membrane protein</topology>
    </subcellularLocation>
</comment>
<feature type="compositionally biased region" description="Acidic residues" evidence="2">
    <location>
        <begin position="193"/>
        <end position="204"/>
    </location>
</feature>
<feature type="region of interest" description="Disordered" evidence="2">
    <location>
        <begin position="193"/>
        <end position="244"/>
    </location>
</feature>
<feature type="transmembrane region" description="Helical" evidence="1">
    <location>
        <begin position="39"/>
        <end position="63"/>
    </location>
</feature>
<dbReference type="GO" id="GO:0071786">
    <property type="term" value="P:endoplasmic reticulum tubular network organization"/>
    <property type="evidence" value="ECO:0007669"/>
    <property type="project" value="TreeGrafter"/>
</dbReference>
<evidence type="ECO:0000256" key="1">
    <source>
        <dbReference type="RuleBase" id="RU362006"/>
    </source>
</evidence>
<dbReference type="EMBL" id="CALNXJ010000019">
    <property type="protein sequence ID" value="CAH3122509.1"/>
    <property type="molecule type" value="Genomic_DNA"/>
</dbReference>
<evidence type="ECO:0000313" key="4">
    <source>
        <dbReference type="Proteomes" id="UP001159428"/>
    </source>
</evidence>
<dbReference type="PANTHER" id="PTHR12300">
    <property type="entry name" value="HVA22-LIKE PROTEINS"/>
    <property type="match status" value="1"/>
</dbReference>
<protein>
    <recommendedName>
        <fullName evidence="1">Receptor expression-enhancing protein</fullName>
    </recommendedName>
</protein>
<feature type="compositionally biased region" description="Basic and acidic residues" evidence="2">
    <location>
        <begin position="211"/>
        <end position="228"/>
    </location>
</feature>
<dbReference type="Pfam" id="PF03134">
    <property type="entry name" value="TB2_DP1_HVA22"/>
    <property type="match status" value="1"/>
</dbReference>
<gene>
    <name evidence="3" type="ORF">PMEA_00009660</name>
</gene>
<organism evidence="3 4">
    <name type="scientific">Pocillopora meandrina</name>
    <dbReference type="NCBI Taxonomy" id="46732"/>
    <lineage>
        <taxon>Eukaryota</taxon>
        <taxon>Metazoa</taxon>
        <taxon>Cnidaria</taxon>
        <taxon>Anthozoa</taxon>
        <taxon>Hexacorallia</taxon>
        <taxon>Scleractinia</taxon>
        <taxon>Astrocoeniina</taxon>
        <taxon>Pocilloporidae</taxon>
        <taxon>Pocillopora</taxon>
    </lineage>
</organism>
<name>A0AAU9WQB3_9CNID</name>
<dbReference type="AlphaFoldDB" id="A0AAU9WQB3"/>
<dbReference type="PANTHER" id="PTHR12300:SF117">
    <property type="entry name" value="LP05237P-RELATED"/>
    <property type="match status" value="1"/>
</dbReference>
<accession>A0AAU9WQB3</accession>
<dbReference type="InterPro" id="IPR004345">
    <property type="entry name" value="TB2_DP1_HVA22"/>
</dbReference>
<dbReference type="GO" id="GO:0071782">
    <property type="term" value="C:endoplasmic reticulum tubular network"/>
    <property type="evidence" value="ECO:0007669"/>
    <property type="project" value="TreeGrafter"/>
</dbReference>
<evidence type="ECO:0000313" key="3">
    <source>
        <dbReference type="EMBL" id="CAH3122509.1"/>
    </source>
</evidence>
<evidence type="ECO:0000256" key="2">
    <source>
        <dbReference type="SAM" id="MobiDB-lite"/>
    </source>
</evidence>
<reference evidence="3 4" key="1">
    <citation type="submission" date="2022-05" db="EMBL/GenBank/DDBJ databases">
        <authorList>
            <consortium name="Genoscope - CEA"/>
            <person name="William W."/>
        </authorList>
    </citation>
    <scope>NUCLEOTIDE SEQUENCE [LARGE SCALE GENOMIC DNA]</scope>
</reference>
<dbReference type="GO" id="GO:0008017">
    <property type="term" value="F:microtubule binding"/>
    <property type="evidence" value="ECO:0007669"/>
    <property type="project" value="TreeGrafter"/>
</dbReference>
<dbReference type="Proteomes" id="UP001159428">
    <property type="component" value="Unassembled WGS sequence"/>
</dbReference>
<keyword evidence="1" id="KW-0812">Transmembrane</keyword>
<comment type="caution">
    <text evidence="3">The sequence shown here is derived from an EMBL/GenBank/DDBJ whole genome shotgun (WGS) entry which is preliminary data.</text>
</comment>
<keyword evidence="4" id="KW-1185">Reference proteome</keyword>
<keyword evidence="1" id="KW-1133">Transmembrane helix</keyword>
<proteinExistence type="inferred from homology"/>
<sequence>MVSYVASRLIMLVFGTLYPAYYSYKAIKTKNVREYVRWMMYWIVFALFITLELFADLLLGFWFPFYYEIKILFMLWLLLPATKGSSILYRKFVHPWLSRNENDIDSYILQLKESGYDTFLRVSKNSLSIAADTMIKTAATGQTVLAEKLRHYGTDVTDHRQARLRKAKSWYGGMNSTDNDYVPIDESEEFSLIEEREEEEEEENSANPDPESEKLRDELKEYPEETKTKGMKKASSYGSDINRSATLPRSHGVSLILSPRDPQTVQESMAQAMIMLSQLPSQGSMRPEHKAGLKGRLSRSLPSISFPPFLLLFITLNSMPAQEVSLDEVRGLESHVLFLLFQMHHMSVSLGQGYGVLCKKPLACHVGVYILIKCFLGLWRKLSIMLAFPFVPSFEICF</sequence>
<keyword evidence="1" id="KW-0472">Membrane</keyword>
<comment type="similarity">
    <text evidence="1">Belongs to the DP1 family.</text>
</comment>
<dbReference type="GO" id="GO:0005789">
    <property type="term" value="C:endoplasmic reticulum membrane"/>
    <property type="evidence" value="ECO:0007669"/>
    <property type="project" value="TreeGrafter"/>
</dbReference>
<dbReference type="GO" id="GO:0005881">
    <property type="term" value="C:cytoplasmic microtubule"/>
    <property type="evidence" value="ECO:0007669"/>
    <property type="project" value="TreeGrafter"/>
</dbReference>
<feature type="transmembrane region" description="Helical" evidence="1">
    <location>
        <begin position="6"/>
        <end position="27"/>
    </location>
</feature>